<sequence>MWGSNSNEPCALAAGEPSGAQRWTASCYCVSVCVTRRPRPLRGAYLLPARSSCGRSALAAGMASGASASASCSLPMDYETKIFPQTGGYGRYNRVAVVFSWFPAFAVALNLFSDVYFTQIPNLYYCKTDPKQLPSFFSNYSGETYLNLTIPWVNDQGFSHCERYKYPANITDLSGKVPREKENCSIGWEYPTLVGLRSNILTEWNLVCKDEWKIPRQHVCFMVGWIVGYIFLGSLCDWLGRRRGFLFSITLSSLFGVAVCLSSSALMFLMLRLCQGAMLAGVFVSSYILRLELSDPPHRLMVAMIGGFFAVSAELLLPGLAILCLDWPVLQAVATLPLLLLLSYWCCASVFPESPRWLLATDHIPKAKRSLQEFTTRNGVCQQDEMYPGETLMSEIDSAYGEDHQPRFYSVLQLRRTRVIWKNCLILSFTLFIGTGIQYCFTRNLDVYNFYLKYFLRVATGALACVFICLCVNHFGRRGILLLSAIVTGLSSLLLLALTDYLQGGLVLVLSVVGLLFSQALAMLSAFFACEVMPTVVRGGCFGLVLAAGCVGMAASSMMELQDKRGFFLHHVIFASFAILSVLCIMLLPESKRKSLPDSLKEGESQRRPPLFLSQPKRDCLPLLCTRPPVSEYNPDNYSRLVSATRKMLTKDNLPYRTARPSVLPLLSDSNTQEGENGTQEDGFFTSSYGIGLSSGEVADIVSLTLSKKRQQAINSQFRERLTTLSRTSSGTFLLCGQMEYAEEWLKITGALEMSRTWFITFT</sequence>
<dbReference type="Gene3D" id="1.20.1250.20">
    <property type="entry name" value="MFS general substrate transporter like domains"/>
    <property type="match status" value="1"/>
</dbReference>
<name>A0A315V889_GAMAF</name>
<evidence type="ECO:0000259" key="6">
    <source>
        <dbReference type="PROSITE" id="PS50850"/>
    </source>
</evidence>
<dbReference type="InterPro" id="IPR036259">
    <property type="entry name" value="MFS_trans_sf"/>
</dbReference>
<dbReference type="Proteomes" id="UP000250572">
    <property type="component" value="Unassembled WGS sequence"/>
</dbReference>
<dbReference type="GO" id="GO:0016020">
    <property type="term" value="C:membrane"/>
    <property type="evidence" value="ECO:0007669"/>
    <property type="project" value="UniProtKB-SubCell"/>
</dbReference>
<keyword evidence="8" id="KW-1185">Reference proteome</keyword>
<accession>A0A315V889</accession>
<protein>
    <recommendedName>
        <fullName evidence="6">Major facilitator superfamily (MFS) profile domain-containing protein</fullName>
    </recommendedName>
</protein>
<feature type="transmembrane region" description="Helical" evidence="5">
    <location>
        <begin position="451"/>
        <end position="472"/>
    </location>
</feature>
<organism evidence="7 8">
    <name type="scientific">Gambusia affinis</name>
    <name type="common">Western mosquitofish</name>
    <name type="synonym">Heterandria affinis</name>
    <dbReference type="NCBI Taxonomy" id="33528"/>
    <lineage>
        <taxon>Eukaryota</taxon>
        <taxon>Metazoa</taxon>
        <taxon>Chordata</taxon>
        <taxon>Craniata</taxon>
        <taxon>Vertebrata</taxon>
        <taxon>Euteleostomi</taxon>
        <taxon>Actinopterygii</taxon>
        <taxon>Neopterygii</taxon>
        <taxon>Teleostei</taxon>
        <taxon>Neoteleostei</taxon>
        <taxon>Acanthomorphata</taxon>
        <taxon>Ovalentaria</taxon>
        <taxon>Atherinomorphae</taxon>
        <taxon>Cyprinodontiformes</taxon>
        <taxon>Poeciliidae</taxon>
        <taxon>Poeciliinae</taxon>
        <taxon>Gambusia</taxon>
    </lineage>
</organism>
<dbReference type="InterPro" id="IPR005828">
    <property type="entry name" value="MFS_sugar_transport-like"/>
</dbReference>
<feature type="transmembrane region" description="Helical" evidence="5">
    <location>
        <begin position="479"/>
        <end position="499"/>
    </location>
</feature>
<dbReference type="CDD" id="cd17443">
    <property type="entry name" value="MFS_SLC22A31"/>
    <property type="match status" value="1"/>
</dbReference>
<dbReference type="Pfam" id="PF00083">
    <property type="entry name" value="Sugar_tr"/>
    <property type="match status" value="1"/>
</dbReference>
<feature type="transmembrane region" description="Helical" evidence="5">
    <location>
        <begin position="276"/>
        <end position="293"/>
    </location>
</feature>
<feature type="domain" description="Major facilitator superfamily (MFS) profile" evidence="6">
    <location>
        <begin position="135"/>
        <end position="593"/>
    </location>
</feature>
<feature type="transmembrane region" description="Helical" evidence="5">
    <location>
        <begin position="419"/>
        <end position="439"/>
    </location>
</feature>
<evidence type="ECO:0000256" key="2">
    <source>
        <dbReference type="ARBA" id="ARBA00022692"/>
    </source>
</evidence>
<dbReference type="PANTHER" id="PTHR24064">
    <property type="entry name" value="SOLUTE CARRIER FAMILY 22 MEMBER"/>
    <property type="match status" value="1"/>
</dbReference>
<keyword evidence="2 5" id="KW-0812">Transmembrane</keyword>
<gene>
    <name evidence="7" type="ORF">CCH79_00005036</name>
</gene>
<dbReference type="GO" id="GO:0022857">
    <property type="term" value="F:transmembrane transporter activity"/>
    <property type="evidence" value="ECO:0007669"/>
    <property type="project" value="InterPro"/>
</dbReference>
<dbReference type="InterPro" id="IPR020846">
    <property type="entry name" value="MFS_dom"/>
</dbReference>
<feature type="transmembrane region" description="Helical" evidence="5">
    <location>
        <begin position="300"/>
        <end position="323"/>
    </location>
</feature>
<evidence type="ECO:0000256" key="3">
    <source>
        <dbReference type="ARBA" id="ARBA00022989"/>
    </source>
</evidence>
<feature type="transmembrane region" description="Helical" evidence="5">
    <location>
        <begin position="567"/>
        <end position="588"/>
    </location>
</feature>
<dbReference type="PROSITE" id="PS50850">
    <property type="entry name" value="MFS"/>
    <property type="match status" value="1"/>
</dbReference>
<proteinExistence type="predicted"/>
<evidence type="ECO:0000256" key="5">
    <source>
        <dbReference type="SAM" id="Phobius"/>
    </source>
</evidence>
<evidence type="ECO:0000256" key="4">
    <source>
        <dbReference type="ARBA" id="ARBA00023136"/>
    </source>
</evidence>
<dbReference type="STRING" id="33528.ENSGAFP00000018752"/>
<comment type="caution">
    <text evidence="7">The sequence shown here is derived from an EMBL/GenBank/DDBJ whole genome shotgun (WGS) entry which is preliminary data.</text>
</comment>
<feature type="transmembrane region" description="Helical" evidence="5">
    <location>
        <begin position="536"/>
        <end position="555"/>
    </location>
</feature>
<comment type="subcellular location">
    <subcellularLocation>
        <location evidence="1">Membrane</location>
        <topology evidence="1">Multi-pass membrane protein</topology>
    </subcellularLocation>
</comment>
<feature type="transmembrane region" description="Helical" evidence="5">
    <location>
        <begin position="329"/>
        <end position="351"/>
    </location>
</feature>
<evidence type="ECO:0000313" key="7">
    <source>
        <dbReference type="EMBL" id="PWA19014.1"/>
    </source>
</evidence>
<feature type="transmembrane region" description="Helical" evidence="5">
    <location>
        <begin position="221"/>
        <end position="239"/>
    </location>
</feature>
<keyword evidence="4 5" id="KW-0472">Membrane</keyword>
<dbReference type="AlphaFoldDB" id="A0A315V889"/>
<reference evidence="7 8" key="1">
    <citation type="journal article" date="2018" name="G3 (Bethesda)">
        <title>A High-Quality Reference Genome for the Invasive Mosquitofish Gambusia affinis Using a Chicago Library.</title>
        <authorList>
            <person name="Hoffberg S.L."/>
            <person name="Troendle N.J."/>
            <person name="Glenn T.C."/>
            <person name="Mahmud O."/>
            <person name="Louha S."/>
            <person name="Chalopin D."/>
            <person name="Bennetzen J.L."/>
            <person name="Mauricio R."/>
        </authorList>
    </citation>
    <scope>NUCLEOTIDE SEQUENCE [LARGE SCALE GENOMIC DNA]</scope>
    <source>
        <strain evidence="7">NE01/NJP1002.9</strain>
        <tissue evidence="7">Muscle</tissue>
    </source>
</reference>
<dbReference type="EMBL" id="NHOQ01002268">
    <property type="protein sequence ID" value="PWA19014.1"/>
    <property type="molecule type" value="Genomic_DNA"/>
</dbReference>
<feature type="transmembrane region" description="Helical" evidence="5">
    <location>
        <begin position="246"/>
        <end position="270"/>
    </location>
</feature>
<keyword evidence="3 5" id="KW-1133">Transmembrane helix</keyword>
<feature type="transmembrane region" description="Helical" evidence="5">
    <location>
        <begin position="505"/>
        <end position="529"/>
    </location>
</feature>
<evidence type="ECO:0000256" key="1">
    <source>
        <dbReference type="ARBA" id="ARBA00004141"/>
    </source>
</evidence>
<feature type="non-terminal residue" evidence="7">
    <location>
        <position position="763"/>
    </location>
</feature>
<evidence type="ECO:0000313" key="8">
    <source>
        <dbReference type="Proteomes" id="UP000250572"/>
    </source>
</evidence>
<dbReference type="SUPFAM" id="SSF103473">
    <property type="entry name" value="MFS general substrate transporter"/>
    <property type="match status" value="1"/>
</dbReference>